<gene>
    <name evidence="1" type="ORF">MNBD_NITROSPINAE04-2236</name>
</gene>
<sequence length="52" mass="5611">MLILVAHEGMRGEVSEGDGEASPNTKSFTEFILSLEGFRTPCRKVQASLPSS</sequence>
<accession>A0A3B1C2W3</accession>
<organism evidence="1">
    <name type="scientific">hydrothermal vent metagenome</name>
    <dbReference type="NCBI Taxonomy" id="652676"/>
    <lineage>
        <taxon>unclassified sequences</taxon>
        <taxon>metagenomes</taxon>
        <taxon>ecological metagenomes</taxon>
    </lineage>
</organism>
<dbReference type="EMBL" id="UOGA01000193">
    <property type="protein sequence ID" value="VAX21081.1"/>
    <property type="molecule type" value="Genomic_DNA"/>
</dbReference>
<name>A0A3B1C2W3_9ZZZZ</name>
<proteinExistence type="predicted"/>
<evidence type="ECO:0000313" key="1">
    <source>
        <dbReference type="EMBL" id="VAX21081.1"/>
    </source>
</evidence>
<reference evidence="1" key="1">
    <citation type="submission" date="2018-06" db="EMBL/GenBank/DDBJ databases">
        <authorList>
            <person name="Zhirakovskaya E."/>
        </authorList>
    </citation>
    <scope>NUCLEOTIDE SEQUENCE</scope>
</reference>
<dbReference type="AlphaFoldDB" id="A0A3B1C2W3"/>
<protein>
    <submittedName>
        <fullName evidence="1">Uncharacterized protein</fullName>
    </submittedName>
</protein>